<evidence type="ECO:0000313" key="2">
    <source>
        <dbReference type="Proteomes" id="UP000178526"/>
    </source>
</evidence>
<accession>A0A1F7RA55</accession>
<reference evidence="1 2" key="1">
    <citation type="journal article" date="2016" name="Nat. Commun.">
        <title>Thousands of microbial genomes shed light on interconnected biogeochemical processes in an aquifer system.</title>
        <authorList>
            <person name="Anantharaman K."/>
            <person name="Brown C.T."/>
            <person name="Hug L.A."/>
            <person name="Sharon I."/>
            <person name="Castelle C.J."/>
            <person name="Probst A.J."/>
            <person name="Thomas B.C."/>
            <person name="Singh A."/>
            <person name="Wilkins M.J."/>
            <person name="Karaoz U."/>
            <person name="Brodie E.L."/>
            <person name="Williams K.H."/>
            <person name="Hubbard S.S."/>
            <person name="Banfield J.F."/>
        </authorList>
    </citation>
    <scope>NUCLEOTIDE SEQUENCE [LARGE SCALE GENOMIC DNA]</scope>
</reference>
<sequence>MKNYPLITPVLIYDGDCPVCRKAIEWIRKNSKEDAFEMLSFQSGEVTERFPFIKKEASMQAIQLVLPDDKVLSGEKAIPEILKRLKRYNSITKLLSLPVAGIFTRIFYRWFAGRRYHIARVLFPDKERKVK</sequence>
<organism evidence="1 2">
    <name type="scientific">Candidatus Schekmanbacteria bacterium GWA2_38_11</name>
    <dbReference type="NCBI Taxonomy" id="1817876"/>
    <lineage>
        <taxon>Bacteria</taxon>
        <taxon>Candidatus Schekmaniibacteriota</taxon>
    </lineage>
</organism>
<dbReference type="Proteomes" id="UP000178526">
    <property type="component" value="Unassembled WGS sequence"/>
</dbReference>
<evidence type="ECO:0000313" key="1">
    <source>
        <dbReference type="EMBL" id="OGL38452.1"/>
    </source>
</evidence>
<name>A0A1F7RA55_9BACT</name>
<dbReference type="GO" id="GO:0015035">
    <property type="term" value="F:protein-disulfide reductase activity"/>
    <property type="evidence" value="ECO:0007669"/>
    <property type="project" value="InterPro"/>
</dbReference>
<evidence type="ECO:0008006" key="3">
    <source>
        <dbReference type="Google" id="ProtNLM"/>
    </source>
</evidence>
<dbReference type="Pfam" id="PF04134">
    <property type="entry name" value="DCC1-like"/>
    <property type="match status" value="1"/>
</dbReference>
<comment type="caution">
    <text evidence="1">The sequence shown here is derived from an EMBL/GenBank/DDBJ whole genome shotgun (WGS) entry which is preliminary data.</text>
</comment>
<dbReference type="AlphaFoldDB" id="A0A1F7RA55"/>
<gene>
    <name evidence="1" type="ORF">A2042_08510</name>
</gene>
<dbReference type="EMBL" id="MGDB01000146">
    <property type="protein sequence ID" value="OGL38452.1"/>
    <property type="molecule type" value="Genomic_DNA"/>
</dbReference>
<protein>
    <recommendedName>
        <fullName evidence="3">Thiol-disulfide oxidoreductase</fullName>
    </recommendedName>
</protein>
<proteinExistence type="predicted"/>
<dbReference type="InterPro" id="IPR007263">
    <property type="entry name" value="DCC1-like"/>
</dbReference>